<dbReference type="RefSeq" id="WP_166400529.1">
    <property type="nucleotide sequence ID" value="NZ_JAANAS010000061.1"/>
</dbReference>
<accession>A0A967ADX5</accession>
<dbReference type="GO" id="GO:0016020">
    <property type="term" value="C:membrane"/>
    <property type="evidence" value="ECO:0007669"/>
    <property type="project" value="InterPro"/>
</dbReference>
<keyword evidence="2" id="KW-1185">Reference proteome</keyword>
<organism evidence="1 2">
    <name type="scientific">Psychroflexus maritimus</name>
    <dbReference type="NCBI Taxonomy" id="2714865"/>
    <lineage>
        <taxon>Bacteria</taxon>
        <taxon>Pseudomonadati</taxon>
        <taxon>Bacteroidota</taxon>
        <taxon>Flavobacteriia</taxon>
        <taxon>Flavobacteriales</taxon>
        <taxon>Flavobacteriaceae</taxon>
        <taxon>Psychroflexus</taxon>
    </lineage>
</organism>
<evidence type="ECO:0000313" key="2">
    <source>
        <dbReference type="Proteomes" id="UP000643701"/>
    </source>
</evidence>
<dbReference type="AlphaFoldDB" id="A0A967ADX5"/>
<dbReference type="Proteomes" id="UP000643701">
    <property type="component" value="Unassembled WGS sequence"/>
</dbReference>
<sequence length="272" mass="32295">MIISDKYRFVFIHIPKCAGSTVRKQIEFLDDKGGVFSNVKLHKELGQIDYGHIPLFVLKKYFPIEFRKIEKYESVTLIRNPYERFPSSVSQYLRFYGESAIHKMKNAEIKNNLNKIINYLYKTPDDQFFLPKEYIHFQKQVDFVIENKIILTNKIFTTSEVDLLIAHLENHTDIEIQNQSIEKIAQSKVYRNEFIQFLMEDIRPGLKKIYKPLLPNNLKKKLLDTFLVPRDARYQSLFQANYVIDFIEEYYKDDIALYNKVSIGNNKKISNI</sequence>
<reference evidence="1" key="1">
    <citation type="submission" date="2020-03" db="EMBL/GenBank/DDBJ databases">
        <title>Psychroflexus Maritimus sp. nov., isolate from marine sediment.</title>
        <authorList>
            <person name="Zhong Y.-L."/>
        </authorList>
    </citation>
    <scope>NUCLEOTIDE SEQUENCE</scope>
    <source>
        <strain evidence="1">C1</strain>
    </source>
</reference>
<name>A0A967ADX5_9FLAO</name>
<evidence type="ECO:0000313" key="1">
    <source>
        <dbReference type="EMBL" id="NGZ90281.1"/>
    </source>
</evidence>
<protein>
    <submittedName>
        <fullName evidence="1">Sulfotransferase family protein</fullName>
    </submittedName>
</protein>
<dbReference type="EMBL" id="JAANAS010000061">
    <property type="protein sequence ID" value="NGZ90281.1"/>
    <property type="molecule type" value="Genomic_DNA"/>
</dbReference>
<comment type="caution">
    <text evidence="1">The sequence shown here is derived from an EMBL/GenBank/DDBJ whole genome shotgun (WGS) entry which is preliminary data.</text>
</comment>
<proteinExistence type="predicted"/>
<dbReference type="InterPro" id="IPR005331">
    <property type="entry name" value="Sulfotransferase"/>
</dbReference>
<dbReference type="GO" id="GO:0008146">
    <property type="term" value="F:sulfotransferase activity"/>
    <property type="evidence" value="ECO:0007669"/>
    <property type="project" value="InterPro"/>
</dbReference>
<gene>
    <name evidence="1" type="ORF">G7034_08445</name>
</gene>
<dbReference type="Gene3D" id="3.40.50.300">
    <property type="entry name" value="P-loop containing nucleotide triphosphate hydrolases"/>
    <property type="match status" value="1"/>
</dbReference>
<dbReference type="Pfam" id="PF03567">
    <property type="entry name" value="Sulfotransfer_2"/>
    <property type="match status" value="1"/>
</dbReference>
<dbReference type="InterPro" id="IPR027417">
    <property type="entry name" value="P-loop_NTPase"/>
</dbReference>